<evidence type="ECO:0000256" key="1">
    <source>
        <dbReference type="SAM" id="SignalP"/>
    </source>
</evidence>
<proteinExistence type="predicted"/>
<dbReference type="Gene3D" id="2.60.40.3620">
    <property type="match status" value="3"/>
</dbReference>
<name>U2L0E6_9BACT</name>
<evidence type="ECO:0000313" key="4">
    <source>
        <dbReference type="Proteomes" id="UP000016600"/>
    </source>
</evidence>
<dbReference type="Pfam" id="PF14292">
    <property type="entry name" value="SusE"/>
    <property type="match status" value="1"/>
</dbReference>
<dbReference type="CDD" id="cd12956">
    <property type="entry name" value="CBM_SusE-F_like"/>
    <property type="match status" value="1"/>
</dbReference>
<dbReference type="Proteomes" id="UP000016600">
    <property type="component" value="Unassembled WGS sequence"/>
</dbReference>
<dbReference type="GO" id="GO:0019867">
    <property type="term" value="C:outer membrane"/>
    <property type="evidence" value="ECO:0007669"/>
    <property type="project" value="InterPro"/>
</dbReference>
<dbReference type="CDD" id="cd12967">
    <property type="entry name" value="CBM_SusE-F_like_u1"/>
    <property type="match status" value="1"/>
</dbReference>
<protein>
    <submittedName>
        <fullName evidence="3">SusE outer membrane protein</fullName>
    </submittedName>
</protein>
<dbReference type="PATRIC" id="fig|1081904.3.peg.144"/>
<dbReference type="EMBL" id="AWET01000004">
    <property type="protein sequence ID" value="ERK04197.1"/>
    <property type="molecule type" value="Genomic_DNA"/>
</dbReference>
<feature type="signal peptide" evidence="1">
    <location>
        <begin position="1"/>
        <end position="17"/>
    </location>
</feature>
<feature type="chain" id="PRO_5004629724" evidence="1">
    <location>
        <begin position="18"/>
        <end position="529"/>
    </location>
</feature>
<dbReference type="AlphaFoldDB" id="U2L0E6"/>
<evidence type="ECO:0000313" key="3">
    <source>
        <dbReference type="EMBL" id="ERK04197.1"/>
    </source>
</evidence>
<dbReference type="InterPro" id="IPR025970">
    <property type="entry name" value="SusE"/>
</dbReference>
<comment type="caution">
    <text evidence="3">The sequence shown here is derived from an EMBL/GenBank/DDBJ whole genome shotgun (WGS) entry which is preliminary data.</text>
</comment>
<accession>U2L0E6</accession>
<organism evidence="3 4">
    <name type="scientific">Hoylesella pleuritidis F0068</name>
    <dbReference type="NCBI Taxonomy" id="1081904"/>
    <lineage>
        <taxon>Bacteria</taxon>
        <taxon>Pseudomonadati</taxon>
        <taxon>Bacteroidota</taxon>
        <taxon>Bacteroidia</taxon>
        <taxon>Bacteroidales</taxon>
        <taxon>Prevotellaceae</taxon>
        <taxon>Hoylesella</taxon>
    </lineage>
</organism>
<keyword evidence="1" id="KW-0732">Signal</keyword>
<keyword evidence="4" id="KW-1185">Reference proteome</keyword>
<reference evidence="3 4" key="1">
    <citation type="submission" date="2013-08" db="EMBL/GenBank/DDBJ databases">
        <authorList>
            <person name="Durkin A.S."/>
            <person name="Haft D.R."/>
            <person name="McCorrison J."/>
            <person name="Torralba M."/>
            <person name="Gillis M."/>
            <person name="Haft D.H."/>
            <person name="Methe B."/>
            <person name="Sutton G."/>
            <person name="Nelson K.E."/>
        </authorList>
    </citation>
    <scope>NUCLEOTIDE SEQUENCE [LARGE SCALE GENOMIC DNA]</scope>
    <source>
        <strain evidence="3 4">F0068</strain>
    </source>
</reference>
<dbReference type="RefSeq" id="WP_021582805.1">
    <property type="nucleotide sequence ID" value="NZ_AWET01000004.1"/>
</dbReference>
<gene>
    <name evidence="3" type="ORF">HMPREF1218_1110</name>
</gene>
<feature type="domain" description="SusE outer membrane protein" evidence="2">
    <location>
        <begin position="24"/>
        <end position="122"/>
    </location>
</feature>
<sequence length="529" mass="57911">MKLKNIFFLAAGLFAMASCSDDVTTPVLQLQQAAKLNTVSPAEITFTKDNSTEQFPEISWEKASYGKGAVINYEVTVTNNTTNKSTVLGETDKNKLNFTNAQMNKLLAKVGAYPGQTYDFTISLVSKAFNAYTDKAQNTVTFKATPYDPNTVNIGWNYAYVAVGYPEWDYTKAYLIGDPDGDGVYQGWVQFDDAASFAILDGKDISKVLAKGQQITADKKGFVEVKLGTDGSVTISDPTKWGLIGDATSNGWNKDTEMEYDAKTRLWTVVTALSDKEFKFRANKGWAINYGSDGSTKDGLAPGGANIKVEKAHAYIVSLNLTNAGKYTYSMKETDIELSSSSMTLPGSYQNWKPDAADAYLITSENRDFKYTGTHYFPTNTEFKMYDAGTWFGLVGKMVWNDAKTKADFVIGNGGNITLTEGGYYRVEADTKKNVASVTKTGWEVIGSATADGWDKGQLMTYDPATKKWSITLTMKDGEFKFRWDASWTKNFGGTLSALTQGGDNISITAGTYLIVLDPDNAKATVTAQ</sequence>
<evidence type="ECO:0000259" key="2">
    <source>
        <dbReference type="Pfam" id="PF14292"/>
    </source>
</evidence>
<dbReference type="GO" id="GO:2001070">
    <property type="term" value="F:starch binding"/>
    <property type="evidence" value="ECO:0007669"/>
    <property type="project" value="InterPro"/>
</dbReference>
<dbReference type="PROSITE" id="PS51257">
    <property type="entry name" value="PROKAR_LIPOPROTEIN"/>
    <property type="match status" value="1"/>
</dbReference>